<dbReference type="OrthoDB" id="5076485at2759"/>
<sequence>MSCADCPLGYLIHEQTLCDPTITIDVDQGVANFEDMPFMVTITSTVGSSGKHYVLAARVMNTDGSYYTGQLFSDVFELTGANGTRAKFQQQGNTLWGDDGMACLGFSCVKGCADAPNITTTDGYYDTCINSCPGVSVDPNSSHDPTAALVEPSACPNSVSSKATTTTTMSRSSTRPVTAAARTGVAVPMNPYNAMLSAAFPPLLKAGLLG</sequence>
<name>A0A9P4LNG6_9PLEO</name>
<comment type="caution">
    <text evidence="2">The sequence shown here is derived from an EMBL/GenBank/DDBJ whole genome shotgun (WGS) entry which is preliminary data.</text>
</comment>
<evidence type="ECO:0000256" key="1">
    <source>
        <dbReference type="SAM" id="MobiDB-lite"/>
    </source>
</evidence>
<feature type="compositionally biased region" description="Low complexity" evidence="1">
    <location>
        <begin position="158"/>
        <end position="174"/>
    </location>
</feature>
<evidence type="ECO:0000313" key="2">
    <source>
        <dbReference type="EMBL" id="KAF2030662.1"/>
    </source>
</evidence>
<protein>
    <submittedName>
        <fullName evidence="2">Uncharacterized protein</fullName>
    </submittedName>
</protein>
<feature type="region of interest" description="Disordered" evidence="1">
    <location>
        <begin position="141"/>
        <end position="179"/>
    </location>
</feature>
<evidence type="ECO:0000313" key="3">
    <source>
        <dbReference type="Proteomes" id="UP000799777"/>
    </source>
</evidence>
<dbReference type="AlphaFoldDB" id="A0A9P4LNG6"/>
<dbReference type="EMBL" id="ML978188">
    <property type="protein sequence ID" value="KAF2030662.1"/>
    <property type="molecule type" value="Genomic_DNA"/>
</dbReference>
<organism evidence="2 3">
    <name type="scientific">Setomelanomma holmii</name>
    <dbReference type="NCBI Taxonomy" id="210430"/>
    <lineage>
        <taxon>Eukaryota</taxon>
        <taxon>Fungi</taxon>
        <taxon>Dikarya</taxon>
        <taxon>Ascomycota</taxon>
        <taxon>Pezizomycotina</taxon>
        <taxon>Dothideomycetes</taxon>
        <taxon>Pleosporomycetidae</taxon>
        <taxon>Pleosporales</taxon>
        <taxon>Pleosporineae</taxon>
        <taxon>Phaeosphaeriaceae</taxon>
        <taxon>Setomelanomma</taxon>
    </lineage>
</organism>
<accession>A0A9P4LNG6</accession>
<proteinExistence type="predicted"/>
<keyword evidence="3" id="KW-1185">Reference proteome</keyword>
<gene>
    <name evidence="2" type="ORF">EK21DRAFT_88777</name>
</gene>
<dbReference type="Proteomes" id="UP000799777">
    <property type="component" value="Unassembled WGS sequence"/>
</dbReference>
<reference evidence="2" key="1">
    <citation type="journal article" date="2020" name="Stud. Mycol.">
        <title>101 Dothideomycetes genomes: a test case for predicting lifestyles and emergence of pathogens.</title>
        <authorList>
            <person name="Haridas S."/>
            <person name="Albert R."/>
            <person name="Binder M."/>
            <person name="Bloem J."/>
            <person name="Labutti K."/>
            <person name="Salamov A."/>
            <person name="Andreopoulos B."/>
            <person name="Baker S."/>
            <person name="Barry K."/>
            <person name="Bills G."/>
            <person name="Bluhm B."/>
            <person name="Cannon C."/>
            <person name="Castanera R."/>
            <person name="Culley D."/>
            <person name="Daum C."/>
            <person name="Ezra D."/>
            <person name="Gonzalez J."/>
            <person name="Henrissat B."/>
            <person name="Kuo A."/>
            <person name="Liang C."/>
            <person name="Lipzen A."/>
            <person name="Lutzoni F."/>
            <person name="Magnuson J."/>
            <person name="Mondo S."/>
            <person name="Nolan M."/>
            <person name="Ohm R."/>
            <person name="Pangilinan J."/>
            <person name="Park H.-J."/>
            <person name="Ramirez L."/>
            <person name="Alfaro M."/>
            <person name="Sun H."/>
            <person name="Tritt A."/>
            <person name="Yoshinaga Y."/>
            <person name="Zwiers L.-H."/>
            <person name="Turgeon B."/>
            <person name="Goodwin S."/>
            <person name="Spatafora J."/>
            <person name="Crous P."/>
            <person name="Grigoriev I."/>
        </authorList>
    </citation>
    <scope>NUCLEOTIDE SEQUENCE</scope>
    <source>
        <strain evidence="2">CBS 110217</strain>
    </source>
</reference>